<dbReference type="InterPro" id="IPR000326">
    <property type="entry name" value="PAP2/HPO"/>
</dbReference>
<feature type="transmembrane region" description="Helical" evidence="2">
    <location>
        <begin position="120"/>
        <end position="139"/>
    </location>
</feature>
<accession>A0A444QD86</accession>
<evidence type="ECO:0000256" key="2">
    <source>
        <dbReference type="SAM" id="Phobius"/>
    </source>
</evidence>
<keyword evidence="5" id="KW-1185">Reference proteome</keyword>
<keyword evidence="2" id="KW-0472">Membrane</keyword>
<proteinExistence type="predicted"/>
<feature type="transmembrane region" description="Helical" evidence="2">
    <location>
        <begin position="188"/>
        <end position="208"/>
    </location>
</feature>
<evidence type="ECO:0000313" key="5">
    <source>
        <dbReference type="Proteomes" id="UP000288603"/>
    </source>
</evidence>
<dbReference type="SMART" id="SM00014">
    <property type="entry name" value="acidPPc"/>
    <property type="match status" value="1"/>
</dbReference>
<dbReference type="PANTHER" id="PTHR14969">
    <property type="entry name" value="SPHINGOSINE-1-PHOSPHATE PHOSPHOHYDROLASE"/>
    <property type="match status" value="1"/>
</dbReference>
<dbReference type="Proteomes" id="UP000288603">
    <property type="component" value="Unassembled WGS sequence"/>
</dbReference>
<evidence type="ECO:0000256" key="1">
    <source>
        <dbReference type="SAM" id="MobiDB-lite"/>
    </source>
</evidence>
<dbReference type="CDD" id="cd03392">
    <property type="entry name" value="PAP2_like_2"/>
    <property type="match status" value="1"/>
</dbReference>
<comment type="caution">
    <text evidence="4">The sequence shown here is derived from an EMBL/GenBank/DDBJ whole genome shotgun (WGS) entry which is preliminary data.</text>
</comment>
<dbReference type="RefSeq" id="WP_128498366.1">
    <property type="nucleotide sequence ID" value="NZ_RZNC01000002.1"/>
</dbReference>
<feature type="transmembrane region" description="Helical" evidence="2">
    <location>
        <begin position="215"/>
        <end position="236"/>
    </location>
</feature>
<feature type="region of interest" description="Disordered" evidence="1">
    <location>
        <begin position="1"/>
        <end position="21"/>
    </location>
</feature>
<dbReference type="PANTHER" id="PTHR14969:SF13">
    <property type="entry name" value="AT30094P"/>
    <property type="match status" value="1"/>
</dbReference>
<keyword evidence="2" id="KW-1133">Transmembrane helix</keyword>
<name>A0A444QD86_9MICO</name>
<organism evidence="4 5">
    <name type="scientific">Labedella populi</name>
    <dbReference type="NCBI Taxonomy" id="2498850"/>
    <lineage>
        <taxon>Bacteria</taxon>
        <taxon>Bacillati</taxon>
        <taxon>Actinomycetota</taxon>
        <taxon>Actinomycetes</taxon>
        <taxon>Micrococcales</taxon>
        <taxon>Microbacteriaceae</taxon>
        <taxon>Labedella</taxon>
    </lineage>
</organism>
<sequence length="292" mass="31677">MTDKNLLGKPDPDQLGPEGELRHDRRLGSQELTDWRTPLGRFFAVVFHRISRALGPNKTLVLLLVIGAAIATVLTYIVSEVYEAVTETDGVALLDQPLLDAAIAVRSPWLDGAVTHFTDIAGVIGMPVLAVVTMLVLALRRRSWTPVILISAAGVGSLLMTVAGKELIGRARPEIEDAVPPYETSPSFPSGHTLNATVIAGVIVYLLILRQSSVVARVLTITVAAVFVITIGASRVFLGHHWFTDVLAAWILGLAWLAVVITAHRLYLTTRERDAAGVDPAPTRRRRADRRP</sequence>
<dbReference type="Pfam" id="PF01569">
    <property type="entry name" value="PAP2"/>
    <property type="match status" value="1"/>
</dbReference>
<reference evidence="4 5" key="1">
    <citation type="submission" date="2018-12" db="EMBL/GenBank/DDBJ databases">
        <authorList>
            <person name="Li F."/>
        </authorList>
    </citation>
    <scope>NUCLEOTIDE SEQUENCE [LARGE SCALE GENOMIC DNA]</scope>
    <source>
        <strain evidence="4 5">8H24J-4-2</strain>
    </source>
</reference>
<protein>
    <submittedName>
        <fullName evidence="4">Phosphatase PAP2 family protein</fullName>
    </submittedName>
</protein>
<feature type="domain" description="Phosphatidic acid phosphatase type 2/haloperoxidase" evidence="3">
    <location>
        <begin position="148"/>
        <end position="261"/>
    </location>
</feature>
<evidence type="ECO:0000259" key="3">
    <source>
        <dbReference type="SMART" id="SM00014"/>
    </source>
</evidence>
<dbReference type="OrthoDB" id="5289372at2"/>
<dbReference type="SUPFAM" id="SSF48317">
    <property type="entry name" value="Acid phosphatase/Vanadium-dependent haloperoxidase"/>
    <property type="match status" value="1"/>
</dbReference>
<dbReference type="AlphaFoldDB" id="A0A444QD86"/>
<feature type="transmembrane region" description="Helical" evidence="2">
    <location>
        <begin position="146"/>
        <end position="168"/>
    </location>
</feature>
<gene>
    <name evidence="4" type="ORF">ELQ92_07495</name>
</gene>
<evidence type="ECO:0000313" key="4">
    <source>
        <dbReference type="EMBL" id="RWZ64588.1"/>
    </source>
</evidence>
<dbReference type="InterPro" id="IPR036938">
    <property type="entry name" value="PAP2/HPO_sf"/>
</dbReference>
<keyword evidence="2" id="KW-0812">Transmembrane</keyword>
<feature type="transmembrane region" description="Helical" evidence="2">
    <location>
        <begin position="242"/>
        <end position="263"/>
    </location>
</feature>
<dbReference type="Gene3D" id="1.20.144.10">
    <property type="entry name" value="Phosphatidic acid phosphatase type 2/haloperoxidase"/>
    <property type="match status" value="1"/>
</dbReference>
<feature type="transmembrane region" description="Helical" evidence="2">
    <location>
        <begin position="59"/>
        <end position="78"/>
    </location>
</feature>
<dbReference type="EMBL" id="RZNC01000002">
    <property type="protein sequence ID" value="RWZ64588.1"/>
    <property type="molecule type" value="Genomic_DNA"/>
</dbReference>